<accession>A0AA39X196</accession>
<keyword evidence="3" id="KW-1185">Reference proteome</keyword>
<comment type="caution">
    <text evidence="2">The sequence shown here is derived from an EMBL/GenBank/DDBJ whole genome shotgun (WGS) entry which is preliminary data.</text>
</comment>
<dbReference type="AlphaFoldDB" id="A0AA39X196"/>
<protein>
    <recommendedName>
        <fullName evidence="4">Secreted protein</fullName>
    </recommendedName>
</protein>
<name>A0AA39X196_9PEZI</name>
<gene>
    <name evidence="2" type="ORF">B0T17DRAFT_532811</name>
</gene>
<reference evidence="2" key="1">
    <citation type="submission" date="2023-06" db="EMBL/GenBank/DDBJ databases">
        <title>Genome-scale phylogeny and comparative genomics of the fungal order Sordariales.</title>
        <authorList>
            <consortium name="Lawrence Berkeley National Laboratory"/>
            <person name="Hensen N."/>
            <person name="Bonometti L."/>
            <person name="Westerberg I."/>
            <person name="Brannstrom I.O."/>
            <person name="Guillou S."/>
            <person name="Cros-Aarteil S."/>
            <person name="Calhoun S."/>
            <person name="Haridas S."/>
            <person name="Kuo A."/>
            <person name="Mondo S."/>
            <person name="Pangilinan J."/>
            <person name="Riley R."/>
            <person name="LaButti K."/>
            <person name="Andreopoulos B."/>
            <person name="Lipzen A."/>
            <person name="Chen C."/>
            <person name="Yanf M."/>
            <person name="Daum C."/>
            <person name="Ng V."/>
            <person name="Clum A."/>
            <person name="Steindorff A."/>
            <person name="Ohm R."/>
            <person name="Martin F."/>
            <person name="Silar P."/>
            <person name="Natvig D."/>
            <person name="Lalanne C."/>
            <person name="Gautier V."/>
            <person name="Ament-velasquez S.L."/>
            <person name="Kruys A."/>
            <person name="Hutchinson M.I."/>
            <person name="Powell A.J."/>
            <person name="Barry K."/>
            <person name="Miller A.N."/>
            <person name="Grigoriev I.V."/>
            <person name="Debuchy R."/>
            <person name="Gladieux P."/>
            <person name="Thoren M.H."/>
            <person name="Johannesson H."/>
        </authorList>
    </citation>
    <scope>NUCLEOTIDE SEQUENCE</scope>
    <source>
        <strain evidence="2">SMH3391-2</strain>
    </source>
</reference>
<dbReference type="Proteomes" id="UP001174934">
    <property type="component" value="Unassembled WGS sequence"/>
</dbReference>
<evidence type="ECO:0000313" key="3">
    <source>
        <dbReference type="Proteomes" id="UP001174934"/>
    </source>
</evidence>
<feature type="chain" id="PRO_5041218593" description="Secreted protein" evidence="1">
    <location>
        <begin position="18"/>
        <end position="115"/>
    </location>
</feature>
<dbReference type="EMBL" id="JAULSR010000003">
    <property type="protein sequence ID" value="KAK0625439.1"/>
    <property type="molecule type" value="Genomic_DNA"/>
</dbReference>
<organism evidence="2 3">
    <name type="scientific">Bombardia bombarda</name>
    <dbReference type="NCBI Taxonomy" id="252184"/>
    <lineage>
        <taxon>Eukaryota</taxon>
        <taxon>Fungi</taxon>
        <taxon>Dikarya</taxon>
        <taxon>Ascomycota</taxon>
        <taxon>Pezizomycotina</taxon>
        <taxon>Sordariomycetes</taxon>
        <taxon>Sordariomycetidae</taxon>
        <taxon>Sordariales</taxon>
        <taxon>Lasiosphaeriaceae</taxon>
        <taxon>Bombardia</taxon>
    </lineage>
</organism>
<evidence type="ECO:0000313" key="2">
    <source>
        <dbReference type="EMBL" id="KAK0625439.1"/>
    </source>
</evidence>
<feature type="signal peptide" evidence="1">
    <location>
        <begin position="1"/>
        <end position="17"/>
    </location>
</feature>
<keyword evidence="1" id="KW-0732">Signal</keyword>
<sequence length="115" mass="12792">MCPALTISFFLSSLVDTNLPLTPSSFIPYQILPTFRLLLYACVTAHLAHRRTVSLATAISPLLLHHYLLQSKPPISCITYPFTYVCSKFTAYLVRHPQLASQPCHASSLLANMLT</sequence>
<evidence type="ECO:0000256" key="1">
    <source>
        <dbReference type="SAM" id="SignalP"/>
    </source>
</evidence>
<proteinExistence type="predicted"/>
<evidence type="ECO:0008006" key="4">
    <source>
        <dbReference type="Google" id="ProtNLM"/>
    </source>
</evidence>